<dbReference type="AlphaFoldDB" id="A0A2T1GDJ8"/>
<protein>
    <submittedName>
        <fullName evidence="1">Uncharacterized protein</fullName>
    </submittedName>
</protein>
<reference evidence="1 2" key="1">
    <citation type="submission" date="2018-03" db="EMBL/GenBank/DDBJ databases">
        <title>The ancient ancestry and fast evolution of plastids.</title>
        <authorList>
            <person name="Moore K.R."/>
            <person name="Magnabosco C."/>
            <person name="Momper L."/>
            <person name="Gold D.A."/>
            <person name="Bosak T."/>
            <person name="Fournier G.P."/>
        </authorList>
    </citation>
    <scope>NUCLEOTIDE SEQUENCE [LARGE SCALE GENOMIC DNA]</scope>
    <source>
        <strain evidence="1 2">CCALA 037</strain>
    </source>
</reference>
<dbReference type="EMBL" id="PVWO01000178">
    <property type="protein sequence ID" value="PSB55571.1"/>
    <property type="molecule type" value="Genomic_DNA"/>
</dbReference>
<evidence type="ECO:0000313" key="1">
    <source>
        <dbReference type="EMBL" id="PSB55571.1"/>
    </source>
</evidence>
<sequence length="273" mass="31030">MKIPLVRLELFDLHTYLSSIYKHRKYVSIAIAFWMVYGYELTSLSLDRAIDTSLDNYQQVNNSTPKIIGGKYASGGVGMSLIIRGNKYYYTDEIEQTPWKSISRLKSIQAGVVYGEGYYWCLSTLPSPQGVCTRHGWMRDTAAKDIKNCSNALTTIRNSIERVKNVRPLRTTSIIVANEYPHNPTNRPDGYELFMAGKGGYTVLKSQQLMRSISIKIIAQCPTVSIVSFIARPEVLVTYGLVNDRVREFKCYEAYNTRLSTNPKLPWGYQSCL</sequence>
<proteinExistence type="predicted"/>
<name>A0A2T1GDJ8_9CYAN</name>
<accession>A0A2T1GDJ8</accession>
<evidence type="ECO:0000313" key="2">
    <source>
        <dbReference type="Proteomes" id="UP000238937"/>
    </source>
</evidence>
<organism evidence="1 2">
    <name type="scientific">Chamaesiphon polymorphus CCALA 037</name>
    <dbReference type="NCBI Taxonomy" id="2107692"/>
    <lineage>
        <taxon>Bacteria</taxon>
        <taxon>Bacillati</taxon>
        <taxon>Cyanobacteriota</taxon>
        <taxon>Cyanophyceae</taxon>
        <taxon>Gomontiellales</taxon>
        <taxon>Chamaesiphonaceae</taxon>
        <taxon>Chamaesiphon</taxon>
    </lineage>
</organism>
<dbReference type="RefSeq" id="WP_106306022.1">
    <property type="nucleotide sequence ID" value="NZ_PVWO01000178.1"/>
</dbReference>
<keyword evidence="2" id="KW-1185">Reference proteome</keyword>
<gene>
    <name evidence="1" type="ORF">C7B77_14555</name>
</gene>
<comment type="caution">
    <text evidence="1">The sequence shown here is derived from an EMBL/GenBank/DDBJ whole genome shotgun (WGS) entry which is preliminary data.</text>
</comment>
<dbReference type="Proteomes" id="UP000238937">
    <property type="component" value="Unassembled WGS sequence"/>
</dbReference>